<name>A0A183EPZ1_9BILA</name>
<proteinExistence type="predicted"/>
<feature type="compositionally biased region" description="Polar residues" evidence="1">
    <location>
        <begin position="133"/>
        <end position="143"/>
    </location>
</feature>
<reference evidence="2 3" key="2">
    <citation type="submission" date="2018-11" db="EMBL/GenBank/DDBJ databases">
        <authorList>
            <consortium name="Pathogen Informatics"/>
        </authorList>
    </citation>
    <scope>NUCLEOTIDE SEQUENCE [LARGE SCALE GENOMIC DNA]</scope>
</reference>
<dbReference type="Proteomes" id="UP000271098">
    <property type="component" value="Unassembled WGS sequence"/>
</dbReference>
<evidence type="ECO:0000256" key="1">
    <source>
        <dbReference type="SAM" id="MobiDB-lite"/>
    </source>
</evidence>
<feature type="compositionally biased region" description="Basic and acidic residues" evidence="1">
    <location>
        <begin position="1"/>
        <end position="17"/>
    </location>
</feature>
<evidence type="ECO:0000313" key="4">
    <source>
        <dbReference type="WBParaSite" id="GPUH_0002306001-mRNA-1"/>
    </source>
</evidence>
<feature type="region of interest" description="Disordered" evidence="1">
    <location>
        <begin position="1"/>
        <end position="20"/>
    </location>
</feature>
<evidence type="ECO:0000313" key="2">
    <source>
        <dbReference type="EMBL" id="VDN40880.1"/>
    </source>
</evidence>
<sequence length="143" mass="16068">MTAFLEGRKNEESERSESPLSRKKINFFHGLHKVSESFKIRKGAVVSSLRQSFSQAAAMNEISSSKADEETDSSVAAATKRPEARTRTRLAESHSLDDLNTAAELNKQRANEILDKYRSKPEHDEATQEETTHFSLGNDQKEV</sequence>
<dbReference type="EMBL" id="UYRT01096625">
    <property type="protein sequence ID" value="VDN40880.1"/>
    <property type="molecule type" value="Genomic_DNA"/>
</dbReference>
<dbReference type="AlphaFoldDB" id="A0A183EPZ1"/>
<protein>
    <submittedName>
        <fullName evidence="2 4">Uncharacterized protein</fullName>
    </submittedName>
</protein>
<feature type="compositionally biased region" description="Basic and acidic residues" evidence="1">
    <location>
        <begin position="80"/>
        <end position="97"/>
    </location>
</feature>
<evidence type="ECO:0000313" key="3">
    <source>
        <dbReference type="Proteomes" id="UP000271098"/>
    </source>
</evidence>
<feature type="compositionally biased region" description="Basic and acidic residues" evidence="1">
    <location>
        <begin position="106"/>
        <end position="132"/>
    </location>
</feature>
<feature type="region of interest" description="Disordered" evidence="1">
    <location>
        <begin position="60"/>
        <end position="143"/>
    </location>
</feature>
<gene>
    <name evidence="2" type="ORF">GPUH_LOCUS23030</name>
</gene>
<organism evidence="4">
    <name type="scientific">Gongylonema pulchrum</name>
    <dbReference type="NCBI Taxonomy" id="637853"/>
    <lineage>
        <taxon>Eukaryota</taxon>
        <taxon>Metazoa</taxon>
        <taxon>Ecdysozoa</taxon>
        <taxon>Nematoda</taxon>
        <taxon>Chromadorea</taxon>
        <taxon>Rhabditida</taxon>
        <taxon>Spirurina</taxon>
        <taxon>Spiruromorpha</taxon>
        <taxon>Spiruroidea</taxon>
        <taxon>Gongylonematidae</taxon>
        <taxon>Gongylonema</taxon>
    </lineage>
</organism>
<accession>A0A183EPZ1</accession>
<reference evidence="4" key="1">
    <citation type="submission" date="2016-06" db="UniProtKB">
        <authorList>
            <consortium name="WormBaseParasite"/>
        </authorList>
    </citation>
    <scope>IDENTIFICATION</scope>
</reference>
<keyword evidence="3" id="KW-1185">Reference proteome</keyword>
<dbReference type="WBParaSite" id="GPUH_0002306001-mRNA-1">
    <property type="protein sequence ID" value="GPUH_0002306001-mRNA-1"/>
    <property type="gene ID" value="GPUH_0002306001"/>
</dbReference>